<name>A0A851HN70_9GAMM</name>
<keyword evidence="2" id="KW-0472">Membrane</keyword>
<comment type="caution">
    <text evidence="3">The sequence shown here is derived from an EMBL/GenBank/DDBJ whole genome shotgun (WGS) entry which is preliminary data.</text>
</comment>
<protein>
    <submittedName>
        <fullName evidence="3">Uncharacterized protein</fullName>
    </submittedName>
</protein>
<evidence type="ECO:0000256" key="1">
    <source>
        <dbReference type="SAM" id="MobiDB-lite"/>
    </source>
</evidence>
<dbReference type="AlphaFoldDB" id="A0A851HN70"/>
<reference evidence="3 4" key="1">
    <citation type="submission" date="2020-03" db="EMBL/GenBank/DDBJ databases">
        <title>Metagenomic, metatranscriptomic, and metabolomic analyses revealed the key microbes and metabolic features during the fermentation of ganjang, Korean traditional soy sauce.</title>
        <authorList>
            <person name="Chun B.H."/>
            <person name="Jeon C.O."/>
        </authorList>
    </citation>
    <scope>NUCLEOTIDE SEQUENCE [LARGE SCALE GENOMIC DNA]</scope>
    <source>
        <strain evidence="3 4">KG14</strain>
    </source>
</reference>
<evidence type="ECO:0000313" key="4">
    <source>
        <dbReference type="Proteomes" id="UP000536442"/>
    </source>
</evidence>
<keyword evidence="4" id="KW-1185">Reference proteome</keyword>
<dbReference type="EMBL" id="JABEVQ010000003">
    <property type="protein sequence ID" value="NWN90914.1"/>
    <property type="molecule type" value="Genomic_DNA"/>
</dbReference>
<dbReference type="Proteomes" id="UP000536442">
    <property type="component" value="Unassembled WGS sequence"/>
</dbReference>
<sequence length="192" mass="20362">MKILALPKAIIVLVAFVYTVWFAANAIGHLFGGGIEGGLAFINQRVGESNWWALELLLLLVYVGWSLKQLPGRDEDDEKCRPHMPGARYSSTAGSQSTALHDEGFDEINAVASQSAALGIGHGDMDSGTEVNPANGLPMVGAVDIEGNPYGNDDLHHGLHCDGLDTGAGCFDTFDNSVMDDFSGGFSDDSFV</sequence>
<proteinExistence type="predicted"/>
<feature type="transmembrane region" description="Helical" evidence="2">
    <location>
        <begin position="9"/>
        <end position="31"/>
    </location>
</feature>
<evidence type="ECO:0000256" key="2">
    <source>
        <dbReference type="SAM" id="Phobius"/>
    </source>
</evidence>
<gene>
    <name evidence="3" type="ORF">HLV39_05335</name>
</gene>
<feature type="region of interest" description="Disordered" evidence="1">
    <location>
        <begin position="72"/>
        <end position="94"/>
    </location>
</feature>
<keyword evidence="2" id="KW-1133">Transmembrane helix</keyword>
<organism evidence="3 4">
    <name type="scientific">Marinobacter adhaerens</name>
    <dbReference type="NCBI Taxonomy" id="1033846"/>
    <lineage>
        <taxon>Bacteria</taxon>
        <taxon>Pseudomonadati</taxon>
        <taxon>Pseudomonadota</taxon>
        <taxon>Gammaproteobacteria</taxon>
        <taxon>Pseudomonadales</taxon>
        <taxon>Marinobacteraceae</taxon>
        <taxon>Marinobacter</taxon>
    </lineage>
</organism>
<keyword evidence="2" id="KW-0812">Transmembrane</keyword>
<evidence type="ECO:0000313" key="3">
    <source>
        <dbReference type="EMBL" id="NWN90914.1"/>
    </source>
</evidence>
<accession>A0A851HN70</accession>